<proteinExistence type="predicted"/>
<keyword evidence="2" id="KW-0812">Transmembrane</keyword>
<protein>
    <submittedName>
        <fullName evidence="3">Uncharacterized protein</fullName>
    </submittedName>
</protein>
<evidence type="ECO:0000313" key="4">
    <source>
        <dbReference type="EMBL" id="QGL50838.1"/>
    </source>
</evidence>
<accession>A0AAJ2ZAZ3</accession>
<evidence type="ECO:0000313" key="3">
    <source>
        <dbReference type="EMBL" id="NES26677.1"/>
    </source>
</evidence>
<reference evidence="3 6" key="2">
    <citation type="submission" date="2020-02" db="EMBL/GenBank/DDBJ databases">
        <title>WGS of Micromonospora spp. isolated from hot spring.</title>
        <authorList>
            <person name="Thawai C."/>
        </authorList>
    </citation>
    <scope>NUCLEOTIDE SEQUENCE [LARGE SCALE GENOMIC DNA]</scope>
    <source>
        <strain evidence="3 6">TMS7</strain>
    </source>
</reference>
<name>A0AAJ2ZAZ3_9ACTN</name>
<dbReference type="Proteomes" id="UP000477779">
    <property type="component" value="Unassembled WGS sequence"/>
</dbReference>
<dbReference type="EMBL" id="JAAHBZ010000001">
    <property type="protein sequence ID" value="NES26677.1"/>
    <property type="molecule type" value="Genomic_DNA"/>
</dbReference>
<organism evidence="3 6">
    <name type="scientific">Micromonospora terminaliae</name>
    <dbReference type="NCBI Taxonomy" id="1914461"/>
    <lineage>
        <taxon>Bacteria</taxon>
        <taxon>Bacillati</taxon>
        <taxon>Actinomycetota</taxon>
        <taxon>Actinomycetes</taxon>
        <taxon>Micromonosporales</taxon>
        <taxon>Micromonosporaceae</taxon>
        <taxon>Micromonospora</taxon>
    </lineage>
</organism>
<dbReference type="Proteomes" id="UP000402241">
    <property type="component" value="Chromosome"/>
</dbReference>
<keyword evidence="5" id="KW-1185">Reference proteome</keyword>
<evidence type="ECO:0000313" key="6">
    <source>
        <dbReference type="Proteomes" id="UP000477779"/>
    </source>
</evidence>
<feature type="compositionally biased region" description="Low complexity" evidence="1">
    <location>
        <begin position="75"/>
        <end position="86"/>
    </location>
</feature>
<dbReference type="RefSeq" id="WP_154229963.1">
    <property type="nucleotide sequence ID" value="NZ_CP045309.1"/>
</dbReference>
<feature type="region of interest" description="Disordered" evidence="1">
    <location>
        <begin position="62"/>
        <end position="86"/>
    </location>
</feature>
<dbReference type="EMBL" id="CP045309">
    <property type="protein sequence ID" value="QGL50838.1"/>
    <property type="molecule type" value="Genomic_DNA"/>
</dbReference>
<reference evidence="4 5" key="1">
    <citation type="submission" date="2019-10" db="EMBL/GenBank/DDBJ databases">
        <title>Genome Sequence of Micromonospora terminaliae DSM 101760.</title>
        <authorList>
            <person name="Guo L."/>
        </authorList>
    </citation>
    <scope>NUCLEOTIDE SEQUENCE [LARGE SCALE GENOMIC DNA]</scope>
    <source>
        <strain evidence="4 5">DSM 101760</strain>
    </source>
</reference>
<evidence type="ECO:0000256" key="1">
    <source>
        <dbReference type="SAM" id="MobiDB-lite"/>
    </source>
</evidence>
<sequence>MRDDDLTFVELLQRELHSVRWAEPAEIRARARRRSRRTVVAAALAVLAVASGTALVEAGRAAGPTSAVGDGGPTGTVAASPVAPAPSGRADIPEAVLLEPRDLTVKTGVRLGDTGLAEPVRVDRQLESCAREQGIYLQPTVSRYSRSRTLLRPVAGASGDVPVLSQDVYRVDPPWGLGLFGDIDRMLAACPQWQTSSLLTQTGRTVTAETEHRWEPAVTGFAGDQSVMLRHVTDQARDQTSGKAVGPAGSVDVTLVVRLGDLVTVIVPGPGTIEDRVDGSGPGLSYPQLEALGRVAARRLCGAANPGC</sequence>
<keyword evidence="2" id="KW-1133">Transmembrane helix</keyword>
<dbReference type="AlphaFoldDB" id="A0AAJ2ZAZ3"/>
<evidence type="ECO:0000256" key="2">
    <source>
        <dbReference type="SAM" id="Phobius"/>
    </source>
</evidence>
<feature type="transmembrane region" description="Helical" evidence="2">
    <location>
        <begin position="38"/>
        <end position="56"/>
    </location>
</feature>
<gene>
    <name evidence="3" type="ORF">G3561_03790</name>
    <name evidence="4" type="ORF">GCE86_29715</name>
</gene>
<keyword evidence="2" id="KW-0472">Membrane</keyword>
<evidence type="ECO:0000313" key="5">
    <source>
        <dbReference type="Proteomes" id="UP000402241"/>
    </source>
</evidence>